<reference evidence="1" key="1">
    <citation type="submission" date="2022-11" db="EMBL/GenBank/DDBJ databases">
        <title>Genome Sequence of Cubamyces cubensis.</title>
        <authorList>
            <person name="Buettner E."/>
        </authorList>
    </citation>
    <scope>NUCLEOTIDE SEQUENCE</scope>
    <source>
        <strain evidence="1">MPL-01</strain>
    </source>
</reference>
<accession>A0AAD7X9A7</accession>
<name>A0AAD7X9A7_9APHY</name>
<keyword evidence="2" id="KW-1185">Reference proteome</keyword>
<protein>
    <submittedName>
        <fullName evidence="1">Uncharacterized protein</fullName>
    </submittedName>
</protein>
<organism evidence="1 2">
    <name type="scientific">Trametes cubensis</name>
    <dbReference type="NCBI Taxonomy" id="1111947"/>
    <lineage>
        <taxon>Eukaryota</taxon>
        <taxon>Fungi</taxon>
        <taxon>Dikarya</taxon>
        <taxon>Basidiomycota</taxon>
        <taxon>Agaricomycotina</taxon>
        <taxon>Agaricomycetes</taxon>
        <taxon>Polyporales</taxon>
        <taxon>Polyporaceae</taxon>
        <taxon>Trametes</taxon>
    </lineage>
</organism>
<evidence type="ECO:0000313" key="1">
    <source>
        <dbReference type="EMBL" id="KAJ8472624.1"/>
    </source>
</evidence>
<dbReference type="Proteomes" id="UP001215151">
    <property type="component" value="Unassembled WGS sequence"/>
</dbReference>
<proteinExistence type="predicted"/>
<evidence type="ECO:0000313" key="2">
    <source>
        <dbReference type="Proteomes" id="UP001215151"/>
    </source>
</evidence>
<dbReference type="EMBL" id="JAPEVG010000252">
    <property type="protein sequence ID" value="KAJ8472624.1"/>
    <property type="molecule type" value="Genomic_DNA"/>
</dbReference>
<dbReference type="AlphaFoldDB" id="A0AAD7X9A7"/>
<gene>
    <name evidence="1" type="ORF">ONZ51_g8387</name>
</gene>
<comment type="caution">
    <text evidence="1">The sequence shown here is derived from an EMBL/GenBank/DDBJ whole genome shotgun (WGS) entry which is preliminary data.</text>
</comment>
<sequence length="164" mass="18036">MDTSSQSHSEVEVPSLREATQTCAYQHLEEQPSLPPTEGVSLSHTAARHATVPAAATPLVHHSVLIRWVAHFAMVSRHLTLSEPHSTVLEHPAVLEQTAAEGGRAAGCASEDAQTWPLLQGDSYRRQSVSSNKLSSSSSVWRKKQNKAIARARERTRLLRRAYL</sequence>